<evidence type="ECO:0000313" key="8">
    <source>
        <dbReference type="Proteomes" id="UP000631391"/>
    </source>
</evidence>
<proteinExistence type="predicted"/>
<gene>
    <name evidence="7" type="primary">Muc2l</name>
    <name evidence="7" type="ORF">PICGYM_R09729</name>
</gene>
<keyword evidence="2" id="KW-1015">Disulfide bond</keyword>
<keyword evidence="8" id="KW-1185">Reference proteome</keyword>
<dbReference type="PROSITE" id="PS50184">
    <property type="entry name" value="VWFC_2"/>
    <property type="match status" value="1"/>
</dbReference>
<organism evidence="7 8">
    <name type="scientific">Picathartes gymnocephalus</name>
    <name type="common">White-necked rockfowl</name>
    <dbReference type="NCBI Taxonomy" id="175131"/>
    <lineage>
        <taxon>Eukaryota</taxon>
        <taxon>Metazoa</taxon>
        <taxon>Chordata</taxon>
        <taxon>Craniata</taxon>
        <taxon>Vertebrata</taxon>
        <taxon>Euteleostomi</taxon>
        <taxon>Archelosauria</taxon>
        <taxon>Archosauria</taxon>
        <taxon>Dinosauria</taxon>
        <taxon>Saurischia</taxon>
        <taxon>Theropoda</taxon>
        <taxon>Coelurosauria</taxon>
        <taxon>Aves</taxon>
        <taxon>Neognathae</taxon>
        <taxon>Neoaves</taxon>
        <taxon>Telluraves</taxon>
        <taxon>Australaves</taxon>
        <taxon>Passeriformes</taxon>
        <taxon>Picathartidae</taxon>
        <taxon>Picathartes</taxon>
    </lineage>
</organism>
<dbReference type="OrthoDB" id="10071893at2759"/>
<dbReference type="Pfam" id="PF08742">
    <property type="entry name" value="C8"/>
    <property type="match status" value="1"/>
</dbReference>
<reference evidence="7" key="1">
    <citation type="submission" date="2019-10" db="EMBL/GenBank/DDBJ databases">
        <title>Bird 10,000 Genomes (B10K) Project - Family phase.</title>
        <authorList>
            <person name="Zhang G."/>
        </authorList>
    </citation>
    <scope>NUCLEOTIDE SEQUENCE</scope>
    <source>
        <strain evidence="7">B10K-DU-012-30</strain>
        <tissue evidence="7">Muscle</tissue>
    </source>
</reference>
<evidence type="ECO:0000259" key="6">
    <source>
        <dbReference type="PROSITE" id="PS51233"/>
    </source>
</evidence>
<dbReference type="PANTHER" id="PTHR11339:SF371">
    <property type="entry name" value="MUCIN-2"/>
    <property type="match status" value="1"/>
</dbReference>
<dbReference type="InterPro" id="IPR001007">
    <property type="entry name" value="VWF_dom"/>
</dbReference>
<name>A0A851BIE4_PICGY</name>
<dbReference type="Pfam" id="PF00094">
    <property type="entry name" value="VWD"/>
    <property type="match status" value="1"/>
</dbReference>
<feature type="domain" description="VWFC" evidence="5">
    <location>
        <begin position="559"/>
        <end position="626"/>
    </location>
</feature>
<dbReference type="SMART" id="SM00832">
    <property type="entry name" value="C8"/>
    <property type="match status" value="1"/>
</dbReference>
<feature type="domain" description="VWFD" evidence="6">
    <location>
        <begin position="238"/>
        <end position="421"/>
    </location>
</feature>
<feature type="non-terminal residue" evidence="7">
    <location>
        <position position="1"/>
    </location>
</feature>
<dbReference type="AlphaFoldDB" id="A0A851BIE4"/>
<dbReference type="InterPro" id="IPR050780">
    <property type="entry name" value="Mucin_vWF_Thrombospondin_sf"/>
</dbReference>
<feature type="non-terminal residue" evidence="7">
    <location>
        <position position="626"/>
    </location>
</feature>
<dbReference type="InterPro" id="IPR014853">
    <property type="entry name" value="VWF/SSPO/ZAN-like_Cys-rich_dom"/>
</dbReference>
<sequence>TTTSGPTPSRSTSTTPVTETPVHETTTTRTSSPPIGSNTTTSSPGTTTTSGPSSPTGTTPPISTTRFTGTGSTTKTTTSGPTPSVSTPPTTTTGTEISTPTTTSATVTTPTTSPASTSPVSTTTSGTTPTASFTTTSGTTSSSFTTINATTTSTTFTTLSSVSTTTSGPTTTSTAVTTTEGESWWLCNCTKVICIEDNIVQVIPVICNPPPKPTCANGLSPVPVIDEDGCCWHWECDCYCTGWGDPHYMTFDGLYYSYQGNCTYVLVEEINKKVDNFGVYIDNYHCDTRDVVSCPRTLIVRHETQEVRLKTAQPNTLQVEVTVNNQLVALPYKKFGVSIFESGINRVVEIPELKMNVTYNGLSFSIRMPYSLFGNNTQGQCGTCNNNTADDCMLPNGNIAANCETMADHWQVVDPSKPQCSPGLVPTGSPSTTPTQPCKESSICELLLGSVFKPCHAFVKPERYYAACVFDSCVLPNLDLECSSLQIYAATCADQGVCIDWRKHTNGVCCKYMAIRLELLRKIIGQNDTSTKQVEGCFCPNGTMLYDSGVDVCVKTCGCVGVDMIPREFGEKFTLDCQDCICLEGEHGIVCEPHVCEQKKVTCEGEGFYEVTEVNPDDSCCPLFTC</sequence>
<dbReference type="PROSITE" id="PS51233">
    <property type="entry name" value="VWFD"/>
    <property type="match status" value="1"/>
</dbReference>
<dbReference type="InterPro" id="IPR001846">
    <property type="entry name" value="VWF_type-D"/>
</dbReference>
<dbReference type="GO" id="GO:0031012">
    <property type="term" value="C:extracellular matrix"/>
    <property type="evidence" value="ECO:0007669"/>
    <property type="project" value="TreeGrafter"/>
</dbReference>
<evidence type="ECO:0000313" key="7">
    <source>
        <dbReference type="EMBL" id="NWI44350.1"/>
    </source>
</evidence>
<accession>A0A851BIE4</accession>
<dbReference type="SMART" id="SM00216">
    <property type="entry name" value="VWD"/>
    <property type="match status" value="1"/>
</dbReference>
<dbReference type="GO" id="GO:0005615">
    <property type="term" value="C:extracellular space"/>
    <property type="evidence" value="ECO:0007669"/>
    <property type="project" value="TreeGrafter"/>
</dbReference>
<keyword evidence="1" id="KW-0677">Repeat</keyword>
<dbReference type="PANTHER" id="PTHR11339">
    <property type="entry name" value="EXTRACELLULAR MATRIX GLYCOPROTEIN RELATED"/>
    <property type="match status" value="1"/>
</dbReference>
<feature type="region of interest" description="Disordered" evidence="4">
    <location>
        <begin position="1"/>
        <end position="144"/>
    </location>
</feature>
<comment type="caution">
    <text evidence="7">The sequence shown here is derived from an EMBL/GenBank/DDBJ whole genome shotgun (WGS) entry which is preliminary data.</text>
</comment>
<keyword evidence="3" id="KW-0325">Glycoprotein</keyword>
<evidence type="ECO:0000259" key="5">
    <source>
        <dbReference type="PROSITE" id="PS50184"/>
    </source>
</evidence>
<dbReference type="EMBL" id="WEKY01042128">
    <property type="protein sequence ID" value="NWI44350.1"/>
    <property type="molecule type" value="Genomic_DNA"/>
</dbReference>
<evidence type="ECO:0000256" key="2">
    <source>
        <dbReference type="ARBA" id="ARBA00023157"/>
    </source>
</evidence>
<dbReference type="Proteomes" id="UP000631391">
    <property type="component" value="Unassembled WGS sequence"/>
</dbReference>
<evidence type="ECO:0000256" key="1">
    <source>
        <dbReference type="ARBA" id="ARBA00022737"/>
    </source>
</evidence>
<evidence type="ECO:0000256" key="3">
    <source>
        <dbReference type="ARBA" id="ARBA00023180"/>
    </source>
</evidence>
<evidence type="ECO:0000256" key="4">
    <source>
        <dbReference type="SAM" id="MobiDB-lite"/>
    </source>
</evidence>
<protein>
    <submittedName>
        <fullName evidence="7">MUC2L protein</fullName>
    </submittedName>
</protein>